<dbReference type="CDD" id="cd07067">
    <property type="entry name" value="HP_PGM_like"/>
    <property type="match status" value="1"/>
</dbReference>
<protein>
    <submittedName>
        <fullName evidence="3">Histidine phosphatase family protein</fullName>
    </submittedName>
</protein>
<feature type="binding site" evidence="2">
    <location>
        <position position="58"/>
    </location>
    <ligand>
        <name>substrate</name>
    </ligand>
</feature>
<comment type="caution">
    <text evidence="3">The sequence shown here is derived from an EMBL/GenBank/DDBJ whole genome shotgun (WGS) entry which is preliminary data.</text>
</comment>
<dbReference type="InterPro" id="IPR029033">
    <property type="entry name" value="His_PPase_superfam"/>
</dbReference>
<evidence type="ECO:0000256" key="2">
    <source>
        <dbReference type="PIRSR" id="PIRSR613078-2"/>
    </source>
</evidence>
<organism evidence="3 4">
    <name type="scientific">Desertihabitans brevis</name>
    <dbReference type="NCBI Taxonomy" id="2268447"/>
    <lineage>
        <taxon>Bacteria</taxon>
        <taxon>Bacillati</taxon>
        <taxon>Actinomycetota</taxon>
        <taxon>Actinomycetes</taxon>
        <taxon>Propionibacteriales</taxon>
        <taxon>Propionibacteriaceae</taxon>
        <taxon>Desertihabitans</taxon>
    </lineage>
</organism>
<dbReference type="PANTHER" id="PTHR48100">
    <property type="entry name" value="BROAD-SPECIFICITY PHOSPHATASE YOR283W-RELATED"/>
    <property type="match status" value="1"/>
</dbReference>
<evidence type="ECO:0000256" key="1">
    <source>
        <dbReference type="PIRSR" id="PIRSR613078-1"/>
    </source>
</evidence>
<dbReference type="Gene3D" id="3.40.50.1240">
    <property type="entry name" value="Phosphoglycerate mutase-like"/>
    <property type="match status" value="1"/>
</dbReference>
<sequence length="186" mass="20462">MTELYLVRHGQTEWSRDGRHTSTTDLALTDVGRQEAEAVRPRLAGIDFGLVLSSPRSRATETARLAGFDEVELTGDLVEWDYGDYEGLTSATIREDVPGWTVWTHPSPGGETAEQITVRLGRVIERVRSSGVERAICFGHGHASRALALLWLELPLERGDSFPLETGTVSVLGEHKGLPALRSWNA</sequence>
<dbReference type="InterPro" id="IPR013078">
    <property type="entry name" value="His_Pase_superF_clade-1"/>
</dbReference>
<dbReference type="GO" id="GO:0016791">
    <property type="term" value="F:phosphatase activity"/>
    <property type="evidence" value="ECO:0007669"/>
    <property type="project" value="TreeGrafter"/>
</dbReference>
<dbReference type="Pfam" id="PF00300">
    <property type="entry name" value="His_Phos_1"/>
    <property type="match status" value="1"/>
</dbReference>
<dbReference type="AlphaFoldDB" id="A0A367YYK3"/>
<dbReference type="SMART" id="SM00855">
    <property type="entry name" value="PGAM"/>
    <property type="match status" value="1"/>
</dbReference>
<feature type="active site" description="Proton donor/acceptor" evidence="1">
    <location>
        <position position="79"/>
    </location>
</feature>
<name>A0A367YYK3_9ACTN</name>
<evidence type="ECO:0000313" key="4">
    <source>
        <dbReference type="Proteomes" id="UP000252770"/>
    </source>
</evidence>
<gene>
    <name evidence="3" type="ORF">DT076_00055</name>
</gene>
<dbReference type="EMBL" id="QOUI01000001">
    <property type="protein sequence ID" value="RCK70924.1"/>
    <property type="molecule type" value="Genomic_DNA"/>
</dbReference>
<dbReference type="SUPFAM" id="SSF53254">
    <property type="entry name" value="Phosphoglycerate mutase-like"/>
    <property type="match status" value="1"/>
</dbReference>
<proteinExistence type="predicted"/>
<evidence type="ECO:0000313" key="3">
    <source>
        <dbReference type="EMBL" id="RCK70924.1"/>
    </source>
</evidence>
<keyword evidence="4" id="KW-1185">Reference proteome</keyword>
<dbReference type="RefSeq" id="WP_114124627.1">
    <property type="nucleotide sequence ID" value="NZ_QOUI01000001.1"/>
</dbReference>
<dbReference type="Proteomes" id="UP000252770">
    <property type="component" value="Unassembled WGS sequence"/>
</dbReference>
<accession>A0A367YYK3</accession>
<dbReference type="PANTHER" id="PTHR48100:SF15">
    <property type="entry name" value="SEDOHEPTULOSE 1,7-BISPHOSPHATASE"/>
    <property type="match status" value="1"/>
</dbReference>
<reference evidence="3 4" key="1">
    <citation type="submission" date="2018-07" db="EMBL/GenBank/DDBJ databases">
        <title>Desertimonas flava gen. nov. sp. nov.</title>
        <authorList>
            <person name="Liu S."/>
        </authorList>
    </citation>
    <scope>NUCLEOTIDE SEQUENCE [LARGE SCALE GENOMIC DNA]</scope>
    <source>
        <strain evidence="3 4">16Sb5-5</strain>
    </source>
</reference>
<dbReference type="InterPro" id="IPR050275">
    <property type="entry name" value="PGM_Phosphatase"/>
</dbReference>
<feature type="binding site" evidence="2">
    <location>
        <begin position="79"/>
        <end position="82"/>
    </location>
    <ligand>
        <name>substrate</name>
    </ligand>
</feature>
<feature type="active site" description="Tele-phosphohistidine intermediate" evidence="1">
    <location>
        <position position="9"/>
    </location>
</feature>